<feature type="domain" description="Ketopantoate reductase N-terminal" evidence="2">
    <location>
        <begin position="8"/>
        <end position="98"/>
    </location>
</feature>
<reference evidence="3 4" key="2">
    <citation type="submission" date="2016-08" db="EMBL/GenBank/DDBJ databases">
        <title>Pervasive Adenine N6-methylation of Active Genes in Fungi.</title>
        <authorList>
            <consortium name="DOE Joint Genome Institute"/>
            <person name="Mondo S.J."/>
            <person name="Dannebaum R.O."/>
            <person name="Kuo R.C."/>
            <person name="Labutti K."/>
            <person name="Haridas S."/>
            <person name="Kuo A."/>
            <person name="Salamov A."/>
            <person name="Ahrendt S.R."/>
            <person name="Lipzen A."/>
            <person name="Sullivan W."/>
            <person name="Andreopoulos W.B."/>
            <person name="Clum A."/>
            <person name="Lindquist E."/>
            <person name="Daum C."/>
            <person name="Ramamoorthy G.K."/>
            <person name="Gryganskyi A."/>
            <person name="Culley D."/>
            <person name="Magnuson J.K."/>
            <person name="James T.Y."/>
            <person name="O'Malley M.A."/>
            <person name="Stajich J.E."/>
            <person name="Spatafora J.W."/>
            <person name="Visel A."/>
            <person name="Grigoriev I.V."/>
        </authorList>
    </citation>
    <scope>NUCLEOTIDE SEQUENCE [LARGE SCALE GENOMIC DNA]</scope>
    <source>
        <strain evidence="4">finn</strain>
    </source>
</reference>
<comment type="caution">
    <text evidence="3">The sequence shown here is derived from an EMBL/GenBank/DDBJ whole genome shotgun (WGS) entry which is preliminary data.</text>
</comment>
<dbReference type="Gene3D" id="3.40.50.720">
    <property type="entry name" value="NAD(P)-binding Rossmann-like Domain"/>
    <property type="match status" value="1"/>
</dbReference>
<proteinExistence type="predicted"/>
<evidence type="ECO:0000313" key="3">
    <source>
        <dbReference type="EMBL" id="ORX49725.1"/>
    </source>
</evidence>
<evidence type="ECO:0000259" key="2">
    <source>
        <dbReference type="Pfam" id="PF02558"/>
    </source>
</evidence>
<evidence type="ECO:0000313" key="4">
    <source>
        <dbReference type="Proteomes" id="UP000193719"/>
    </source>
</evidence>
<dbReference type="EMBL" id="MCFH01000023">
    <property type="protein sequence ID" value="ORX49725.1"/>
    <property type="molecule type" value="Genomic_DNA"/>
</dbReference>
<protein>
    <recommendedName>
        <fullName evidence="2">Ketopantoate reductase N-terminal domain-containing protein</fullName>
    </recommendedName>
</protein>
<dbReference type="InterPro" id="IPR013332">
    <property type="entry name" value="KPR_N"/>
</dbReference>
<feature type="transmembrane region" description="Helical" evidence="1">
    <location>
        <begin position="212"/>
        <end position="234"/>
    </location>
</feature>
<dbReference type="Proteomes" id="UP000193719">
    <property type="component" value="Unassembled WGS sequence"/>
</dbReference>
<evidence type="ECO:0000256" key="1">
    <source>
        <dbReference type="SAM" id="Phobius"/>
    </source>
</evidence>
<keyword evidence="4" id="KW-1185">Reference proteome</keyword>
<accession>A0A1Y1V9M0</accession>
<reference evidence="3 4" key="1">
    <citation type="submission" date="2016-08" db="EMBL/GenBank/DDBJ databases">
        <title>Genomes of anaerobic fungi encode conserved fungal cellulosomes for biomass hydrolysis.</title>
        <authorList>
            <consortium name="DOE Joint Genome Institute"/>
            <person name="Haitjema C.H."/>
            <person name="Gilmore S.P."/>
            <person name="Henske J.K."/>
            <person name="Solomon K.V."/>
            <person name="De Groot R."/>
            <person name="Kuo A."/>
            <person name="Mondo S.J."/>
            <person name="Salamov A.A."/>
            <person name="Labutti K."/>
            <person name="Zhao Z."/>
            <person name="Chiniquy J."/>
            <person name="Barry K."/>
            <person name="Brewer H.M."/>
            <person name="Purvine S.O."/>
            <person name="Wright A.T."/>
            <person name="Boxma B."/>
            <person name="Van Alen T."/>
            <person name="Hackstein J.H."/>
            <person name="Baker S.E."/>
            <person name="Grigoriev I.V."/>
            <person name="O'Malley M.A."/>
        </authorList>
    </citation>
    <scope>NUCLEOTIDE SEQUENCE [LARGE SCALE GENOMIC DNA]</scope>
    <source>
        <strain evidence="4">finn</strain>
    </source>
</reference>
<keyword evidence="1" id="KW-1133">Transmembrane helix</keyword>
<dbReference type="Pfam" id="PF02558">
    <property type="entry name" value="ApbA"/>
    <property type="match status" value="1"/>
</dbReference>
<gene>
    <name evidence="3" type="ORF">BCR36DRAFT_412691</name>
</gene>
<name>A0A1Y1V9M0_9FUNG</name>
<dbReference type="SUPFAM" id="SSF51735">
    <property type="entry name" value="NAD(P)-binding Rossmann-fold domains"/>
    <property type="match status" value="1"/>
</dbReference>
<organism evidence="3 4">
    <name type="scientific">Piromyces finnis</name>
    <dbReference type="NCBI Taxonomy" id="1754191"/>
    <lineage>
        <taxon>Eukaryota</taxon>
        <taxon>Fungi</taxon>
        <taxon>Fungi incertae sedis</taxon>
        <taxon>Chytridiomycota</taxon>
        <taxon>Chytridiomycota incertae sedis</taxon>
        <taxon>Neocallimastigomycetes</taxon>
        <taxon>Neocallimastigales</taxon>
        <taxon>Neocallimastigaceae</taxon>
        <taxon>Piromyces</taxon>
    </lineage>
</organism>
<dbReference type="AlphaFoldDB" id="A0A1Y1V9M0"/>
<keyword evidence="1" id="KW-0812">Transmembrane</keyword>
<keyword evidence="1" id="KW-0472">Membrane</keyword>
<dbReference type="OrthoDB" id="2158685at2759"/>
<dbReference type="InterPro" id="IPR036291">
    <property type="entry name" value="NAD(P)-bd_dom_sf"/>
</dbReference>
<sequence>MIEKDIQVLVVGAGSIGRVYGYHLFKGGAKVHFYIREHSKQNLTKYPLRIHRLTSAFRFLNKSTTEKFSDYTITTDTDVASGNTPNLPEQLDYVVFAVPCNRLGEGDWLKTLVTFLNNKYSKEIYYTSPAPILSGMQYFMDLGVDKSQLISGQIGCDSFSAPIPNQKFEARPIEVAIKDNEENNPNEVTVYCQSSQETFGLKAKNIGEDTKYGIRFPLMLPIFMSYTIYGWNFFKVAKNFRIMTLATGSLREIARVIRKKTNDQCGFPIKAISYLPTLRITSFVFFPMFSFAHFFATHINSYDIESLGKANYNGKLGDQTNFLINYLHNDAEKHSIKMPYFDKLVEKYKIAQKK</sequence>